<proteinExistence type="predicted"/>
<feature type="region of interest" description="Disordered" evidence="1">
    <location>
        <begin position="31"/>
        <end position="60"/>
    </location>
</feature>
<evidence type="ECO:0000313" key="3">
    <source>
        <dbReference type="Proteomes" id="UP000006591"/>
    </source>
</evidence>
<dbReference type="Proteomes" id="UP000006591">
    <property type="component" value="Chromosome 1"/>
</dbReference>
<evidence type="ECO:0000256" key="1">
    <source>
        <dbReference type="SAM" id="MobiDB-lite"/>
    </source>
</evidence>
<keyword evidence="3" id="KW-1185">Reference proteome</keyword>
<feature type="region of interest" description="Disordered" evidence="1">
    <location>
        <begin position="73"/>
        <end position="109"/>
    </location>
</feature>
<reference evidence="2" key="1">
    <citation type="submission" date="2015-04" db="UniProtKB">
        <authorList>
            <consortium name="EnsemblPlants"/>
        </authorList>
    </citation>
    <scope>IDENTIFICATION</scope>
    <source>
        <strain evidence="2">SL10</strain>
    </source>
</reference>
<accession>A0A0E0FWL6</accession>
<feature type="compositionally biased region" description="Polar residues" evidence="1">
    <location>
        <begin position="47"/>
        <end position="57"/>
    </location>
</feature>
<protein>
    <submittedName>
        <fullName evidence="2">Uncharacterized protein</fullName>
    </submittedName>
</protein>
<evidence type="ECO:0000313" key="2">
    <source>
        <dbReference type="EnsemblPlants" id="ONIVA01G44300.1"/>
    </source>
</evidence>
<reference evidence="2" key="2">
    <citation type="submission" date="2018-04" db="EMBL/GenBank/DDBJ databases">
        <title>OnivRS2 (Oryza nivara Reference Sequence Version 2).</title>
        <authorList>
            <person name="Zhang J."/>
            <person name="Kudrna D."/>
            <person name="Lee S."/>
            <person name="Talag J."/>
            <person name="Rajasekar S."/>
            <person name="Welchert J."/>
            <person name="Hsing Y.-I."/>
            <person name="Wing R.A."/>
        </authorList>
    </citation>
    <scope>NUCLEOTIDE SEQUENCE [LARGE SCALE GENOMIC DNA]</scope>
</reference>
<feature type="compositionally biased region" description="Basic and acidic residues" evidence="1">
    <location>
        <begin position="31"/>
        <end position="46"/>
    </location>
</feature>
<dbReference type="EnsemblPlants" id="ONIVA01G44300.1">
    <property type="protein sequence ID" value="ONIVA01G44300.1"/>
    <property type="gene ID" value="ONIVA01G44300"/>
</dbReference>
<sequence length="109" mass="12537">MNERMITESISNADNIRSRLIVTWSKYLQEREEKEENNSIAKDRSSFRAQPATQTKQLLPKCRVKLKDSYGIQENYMGSKPRERAISSSASTTNPRHKGQEIPQKNSPP</sequence>
<name>A0A0E0FWL6_ORYNI</name>
<organism evidence="2">
    <name type="scientific">Oryza nivara</name>
    <name type="common">Indian wild rice</name>
    <name type="synonym">Oryza sativa f. spontanea</name>
    <dbReference type="NCBI Taxonomy" id="4536"/>
    <lineage>
        <taxon>Eukaryota</taxon>
        <taxon>Viridiplantae</taxon>
        <taxon>Streptophyta</taxon>
        <taxon>Embryophyta</taxon>
        <taxon>Tracheophyta</taxon>
        <taxon>Spermatophyta</taxon>
        <taxon>Magnoliopsida</taxon>
        <taxon>Liliopsida</taxon>
        <taxon>Poales</taxon>
        <taxon>Poaceae</taxon>
        <taxon>BOP clade</taxon>
        <taxon>Oryzoideae</taxon>
        <taxon>Oryzeae</taxon>
        <taxon>Oryzinae</taxon>
        <taxon>Oryza</taxon>
    </lineage>
</organism>
<dbReference type="AlphaFoldDB" id="A0A0E0FWL6"/>
<dbReference type="Gramene" id="ONIVA01G44300.1">
    <property type="protein sequence ID" value="ONIVA01G44300.1"/>
    <property type="gene ID" value="ONIVA01G44300"/>
</dbReference>
<dbReference type="OMA" id="QENYMGS"/>
<dbReference type="HOGENOM" id="CLU_2188179_0_0_1"/>